<evidence type="ECO:0000313" key="3">
    <source>
        <dbReference type="Proteomes" id="UP000580250"/>
    </source>
</evidence>
<dbReference type="Proteomes" id="UP000580250">
    <property type="component" value="Unassembled WGS sequence"/>
</dbReference>
<feature type="coiled-coil region" evidence="1">
    <location>
        <begin position="34"/>
        <end position="82"/>
    </location>
</feature>
<comment type="caution">
    <text evidence="2">The sequence shown here is derived from an EMBL/GenBank/DDBJ whole genome shotgun (WGS) entry which is preliminary data.</text>
</comment>
<dbReference type="AlphaFoldDB" id="A0A6V7XP14"/>
<keyword evidence="1" id="KW-0175">Coiled coil</keyword>
<sequence>MSNESVNFDLKLKKKMIKQMNIMGEINWQLKVEVGELENKNLVLEKQAKKANENNEELNKTINKLLVELEKSKKEKDLVKNLKLKLN</sequence>
<dbReference type="EMBL" id="CAJEWN010001947">
    <property type="protein sequence ID" value="CAD2201069.1"/>
    <property type="molecule type" value="Genomic_DNA"/>
</dbReference>
<reference evidence="2 3" key="1">
    <citation type="submission" date="2020-08" db="EMBL/GenBank/DDBJ databases">
        <authorList>
            <person name="Koutsovoulos G."/>
            <person name="Danchin GJ E."/>
        </authorList>
    </citation>
    <scope>NUCLEOTIDE SEQUENCE [LARGE SCALE GENOMIC DNA]</scope>
</reference>
<evidence type="ECO:0000313" key="2">
    <source>
        <dbReference type="EMBL" id="CAD2201069.1"/>
    </source>
</evidence>
<name>A0A6V7XP14_MELEN</name>
<accession>A0A6V7XP14</accession>
<gene>
    <name evidence="2" type="ORF">MENT_LOCUS54595</name>
</gene>
<protein>
    <submittedName>
        <fullName evidence="2">Uncharacterized protein</fullName>
    </submittedName>
</protein>
<evidence type="ECO:0000256" key="1">
    <source>
        <dbReference type="SAM" id="Coils"/>
    </source>
</evidence>
<organism evidence="2 3">
    <name type="scientific">Meloidogyne enterolobii</name>
    <name type="common">Root-knot nematode worm</name>
    <name type="synonym">Meloidogyne mayaguensis</name>
    <dbReference type="NCBI Taxonomy" id="390850"/>
    <lineage>
        <taxon>Eukaryota</taxon>
        <taxon>Metazoa</taxon>
        <taxon>Ecdysozoa</taxon>
        <taxon>Nematoda</taxon>
        <taxon>Chromadorea</taxon>
        <taxon>Rhabditida</taxon>
        <taxon>Tylenchina</taxon>
        <taxon>Tylenchomorpha</taxon>
        <taxon>Tylenchoidea</taxon>
        <taxon>Meloidogynidae</taxon>
        <taxon>Meloidogyninae</taxon>
        <taxon>Meloidogyne</taxon>
    </lineage>
</organism>
<proteinExistence type="predicted"/>